<organism evidence="2 3">
    <name type="scientific">Bordetella genomosp. 10</name>
    <dbReference type="NCBI Taxonomy" id="1416804"/>
    <lineage>
        <taxon>Bacteria</taxon>
        <taxon>Pseudomonadati</taxon>
        <taxon>Pseudomonadota</taxon>
        <taxon>Betaproteobacteria</taxon>
        <taxon>Burkholderiales</taxon>
        <taxon>Alcaligenaceae</taxon>
        <taxon>Bordetella</taxon>
    </lineage>
</organism>
<proteinExistence type="predicted"/>
<comment type="caution">
    <text evidence="2">The sequence shown here is derived from an EMBL/GenBank/DDBJ whole genome shotgun (WGS) entry which is preliminary data.</text>
</comment>
<accession>A0A261SK33</accession>
<dbReference type="EMBL" id="NEVM01000001">
    <property type="protein sequence ID" value="OZI37788.1"/>
    <property type="molecule type" value="Genomic_DNA"/>
</dbReference>
<dbReference type="Pfam" id="PF05932">
    <property type="entry name" value="CesT"/>
    <property type="match status" value="1"/>
</dbReference>
<reference evidence="3" key="1">
    <citation type="submission" date="2017-05" db="EMBL/GenBank/DDBJ databases">
        <title>Complete and WGS of Bordetella genogroups.</title>
        <authorList>
            <person name="Spilker T."/>
            <person name="Lipuma J."/>
        </authorList>
    </citation>
    <scope>NUCLEOTIDE SEQUENCE [LARGE SCALE GENOMIC DNA]</scope>
    <source>
        <strain evidence="3">AU16122</strain>
    </source>
</reference>
<evidence type="ECO:0000256" key="1">
    <source>
        <dbReference type="SAM" id="MobiDB-lite"/>
    </source>
</evidence>
<dbReference type="InterPro" id="IPR010261">
    <property type="entry name" value="Tir_chaperone"/>
</dbReference>
<dbReference type="CDD" id="cd16364">
    <property type="entry name" value="T3SC_I-like"/>
    <property type="match status" value="1"/>
</dbReference>
<name>A0A261SK33_9BORD</name>
<dbReference type="Gene3D" id="3.30.1460.10">
    <property type="match status" value="1"/>
</dbReference>
<evidence type="ECO:0000313" key="3">
    <source>
        <dbReference type="Proteomes" id="UP000216020"/>
    </source>
</evidence>
<dbReference type="SUPFAM" id="SSF69635">
    <property type="entry name" value="Type III secretory system chaperone-like"/>
    <property type="match status" value="1"/>
</dbReference>
<gene>
    <name evidence="2" type="ORF">CAL29_05275</name>
</gene>
<keyword evidence="3" id="KW-1185">Reference proteome</keyword>
<dbReference type="AlphaFoldDB" id="A0A261SK33"/>
<protein>
    <submittedName>
        <fullName evidence="2">Uncharacterized protein</fullName>
    </submittedName>
</protein>
<dbReference type="RefSeq" id="WP_094851888.1">
    <property type="nucleotide sequence ID" value="NZ_NEVM01000001.1"/>
</dbReference>
<sequence length="171" mass="18869">MDAYSLIELFGKESCINLSLGESGTVDLVFENGVTLTLEHDDPQDVLHCYAVLGRIPTDEDRRLTVYGDLLEANLFGHETDGATLGIDKHTGEVLLSWRLELLDANVSLLRNIVQKMVNVAVVWREYLGTVDRGDAKAPKLSSVPGDKEPQVARAMPQGYDDRSRSGTLRV</sequence>
<dbReference type="GO" id="GO:0030254">
    <property type="term" value="P:protein secretion by the type III secretion system"/>
    <property type="evidence" value="ECO:0007669"/>
    <property type="project" value="InterPro"/>
</dbReference>
<dbReference type="OrthoDB" id="8634504at2"/>
<evidence type="ECO:0000313" key="2">
    <source>
        <dbReference type="EMBL" id="OZI37788.1"/>
    </source>
</evidence>
<dbReference type="Proteomes" id="UP000216020">
    <property type="component" value="Unassembled WGS sequence"/>
</dbReference>
<feature type="region of interest" description="Disordered" evidence="1">
    <location>
        <begin position="136"/>
        <end position="171"/>
    </location>
</feature>